<dbReference type="InterPro" id="IPR036047">
    <property type="entry name" value="F-box-like_dom_sf"/>
</dbReference>
<accession>A0A5J9ULK3</accession>
<dbReference type="Proteomes" id="UP000324897">
    <property type="component" value="Chromosome 2"/>
</dbReference>
<dbReference type="Pfam" id="PF00646">
    <property type="entry name" value="F-box"/>
    <property type="match status" value="1"/>
</dbReference>
<dbReference type="OrthoDB" id="685144at2759"/>
<proteinExistence type="predicted"/>
<comment type="caution">
    <text evidence="3">The sequence shown here is derived from an EMBL/GenBank/DDBJ whole genome shotgun (WGS) entry which is preliminary data.</text>
</comment>
<dbReference type="PANTHER" id="PTHR33110">
    <property type="entry name" value="F-BOX/KELCH-REPEAT PROTEIN-RELATED"/>
    <property type="match status" value="1"/>
</dbReference>
<evidence type="ECO:0000259" key="2">
    <source>
        <dbReference type="Pfam" id="PF03478"/>
    </source>
</evidence>
<evidence type="ECO:0000313" key="3">
    <source>
        <dbReference type="EMBL" id="TVU24040.1"/>
    </source>
</evidence>
<dbReference type="CDD" id="cd09917">
    <property type="entry name" value="F-box_SF"/>
    <property type="match status" value="1"/>
</dbReference>
<dbReference type="InterPro" id="IPR005174">
    <property type="entry name" value="KIB1-4_b-propeller"/>
</dbReference>
<dbReference type="InterPro" id="IPR001810">
    <property type="entry name" value="F-box_dom"/>
</dbReference>
<evidence type="ECO:0000313" key="4">
    <source>
        <dbReference type="Proteomes" id="UP000324897"/>
    </source>
</evidence>
<keyword evidence="4" id="KW-1185">Reference proteome</keyword>
<gene>
    <name evidence="3" type="ORF">EJB05_26432</name>
</gene>
<sequence length="487" mass="54847">MVASRWTKVMAISGDTALFVGQWSSVSRCVARYGMPGNVIHFLDDDVVDRKGEQRCRGCFGSYDMVHGKTVPLLPTSPELLNGADTPMTWLFASELDVATSWFDLSSDVFRHILSLLPSGDDRMHLSQVCRDLRTAVRQEWRPHLSATAYLAIPNGTIFDYPDYHTKSRHLAEAANYRDAAADGDWLLFYEDNKGLGLLRLFSPFTGRTMLLPSLLGIRACHEPVKIDASLTRGSEQWWDEAETMAVQKLVVCPDDGVVAALVGRLALCSLDSFEWSFSARDRWRRYEDLAFFRGRLYALTSSEDLIAFDYAVPGASDPPRVTRVKRVICGVHNIPPDAMDVVTAHYLVATRAGDDLLMVRRVFPPARREQQRFAVFRARLAEWPGRWVEQRDLGGDTLFVGHQCSRAVAPRPPPGGVRGDEIFFLGDDCLGMAIWADRGRSRPLPSQYHTSVYDMRSRAVTNLQLRELSRDGPALPTWIFFPDDQE</sequence>
<dbReference type="EMBL" id="RWGY01000013">
    <property type="protein sequence ID" value="TVU24040.1"/>
    <property type="molecule type" value="Genomic_DNA"/>
</dbReference>
<reference evidence="3 4" key="1">
    <citation type="journal article" date="2019" name="Sci. Rep.">
        <title>A high-quality genome of Eragrostis curvula grass provides insights into Poaceae evolution and supports new strategies to enhance forage quality.</title>
        <authorList>
            <person name="Carballo J."/>
            <person name="Santos B.A.C.M."/>
            <person name="Zappacosta D."/>
            <person name="Garbus I."/>
            <person name="Selva J.P."/>
            <person name="Gallo C.A."/>
            <person name="Diaz A."/>
            <person name="Albertini E."/>
            <person name="Caccamo M."/>
            <person name="Echenique V."/>
        </authorList>
    </citation>
    <scope>NUCLEOTIDE SEQUENCE [LARGE SCALE GENOMIC DNA]</scope>
    <source>
        <strain evidence="4">cv. Victoria</strain>
        <tissue evidence="3">Leaf</tissue>
    </source>
</reference>
<protein>
    <recommendedName>
        <fullName evidence="5">DUF295 domain-containing protein</fullName>
    </recommendedName>
</protein>
<name>A0A5J9ULK3_9POAL</name>
<dbReference type="Pfam" id="PF03478">
    <property type="entry name" value="Beta-prop_KIB1-4"/>
    <property type="match status" value="1"/>
</dbReference>
<dbReference type="SUPFAM" id="SSF81383">
    <property type="entry name" value="F-box domain"/>
    <property type="match status" value="1"/>
</dbReference>
<feature type="domain" description="KIB1-4 beta-propeller" evidence="2">
    <location>
        <begin position="168"/>
        <end position="447"/>
    </location>
</feature>
<dbReference type="PANTHER" id="PTHR33110:SF110">
    <property type="entry name" value="OS11G0624400 PROTEIN"/>
    <property type="match status" value="1"/>
</dbReference>
<organism evidence="3 4">
    <name type="scientific">Eragrostis curvula</name>
    <name type="common">weeping love grass</name>
    <dbReference type="NCBI Taxonomy" id="38414"/>
    <lineage>
        <taxon>Eukaryota</taxon>
        <taxon>Viridiplantae</taxon>
        <taxon>Streptophyta</taxon>
        <taxon>Embryophyta</taxon>
        <taxon>Tracheophyta</taxon>
        <taxon>Spermatophyta</taxon>
        <taxon>Magnoliopsida</taxon>
        <taxon>Liliopsida</taxon>
        <taxon>Poales</taxon>
        <taxon>Poaceae</taxon>
        <taxon>PACMAD clade</taxon>
        <taxon>Chloridoideae</taxon>
        <taxon>Eragrostideae</taxon>
        <taxon>Eragrostidinae</taxon>
        <taxon>Eragrostis</taxon>
    </lineage>
</organism>
<evidence type="ECO:0008006" key="5">
    <source>
        <dbReference type="Google" id="ProtNLM"/>
    </source>
</evidence>
<evidence type="ECO:0000259" key="1">
    <source>
        <dbReference type="Pfam" id="PF00646"/>
    </source>
</evidence>
<dbReference type="AlphaFoldDB" id="A0A5J9ULK3"/>
<feature type="domain" description="F-box" evidence="1">
    <location>
        <begin position="102"/>
        <end position="139"/>
    </location>
</feature>
<dbReference type="Gramene" id="TVU24040">
    <property type="protein sequence ID" value="TVU24040"/>
    <property type="gene ID" value="EJB05_26432"/>
</dbReference>